<evidence type="ECO:0000313" key="1">
    <source>
        <dbReference type="EMBL" id="GIH32570.1"/>
    </source>
</evidence>
<evidence type="ECO:0000313" key="2">
    <source>
        <dbReference type="Proteomes" id="UP000651728"/>
    </source>
</evidence>
<comment type="caution">
    <text evidence="1">The sequence shown here is derived from an EMBL/GenBank/DDBJ whole genome shotgun (WGS) entry which is preliminary data.</text>
</comment>
<accession>A0ABQ4FCL8</accession>
<dbReference type="Proteomes" id="UP000651728">
    <property type="component" value="Unassembled WGS sequence"/>
</dbReference>
<dbReference type="EMBL" id="BOOB01000018">
    <property type="protein sequence ID" value="GIH32570.1"/>
    <property type="molecule type" value="Genomic_DNA"/>
</dbReference>
<name>A0ABQ4FCL8_9ACTN</name>
<keyword evidence="2" id="KW-1185">Reference proteome</keyword>
<sequence length="49" mass="5525">MRADMRAGRSGRAGRDVATGIVRLLRRLLSDIDVLFDNRQKQRDLVISG</sequence>
<evidence type="ECO:0008006" key="3">
    <source>
        <dbReference type="Google" id="ProtNLM"/>
    </source>
</evidence>
<proteinExistence type="predicted"/>
<gene>
    <name evidence="1" type="ORF">Mam01_27340</name>
</gene>
<reference evidence="1 2" key="1">
    <citation type="submission" date="2021-01" db="EMBL/GenBank/DDBJ databases">
        <title>Whole genome shotgun sequence of Microbispora amethystogenes NBRC 101907.</title>
        <authorList>
            <person name="Komaki H."/>
            <person name="Tamura T."/>
        </authorList>
    </citation>
    <scope>NUCLEOTIDE SEQUENCE [LARGE SCALE GENOMIC DNA]</scope>
    <source>
        <strain evidence="1 2">NBRC 101907</strain>
    </source>
</reference>
<organism evidence="1 2">
    <name type="scientific">Microbispora amethystogenes</name>
    <dbReference type="NCBI Taxonomy" id="1427754"/>
    <lineage>
        <taxon>Bacteria</taxon>
        <taxon>Bacillati</taxon>
        <taxon>Actinomycetota</taxon>
        <taxon>Actinomycetes</taxon>
        <taxon>Streptosporangiales</taxon>
        <taxon>Streptosporangiaceae</taxon>
        <taxon>Microbispora</taxon>
    </lineage>
</organism>
<protein>
    <recommendedName>
        <fullName evidence="3">Resolvase/invertase-type recombinase catalytic domain-containing protein</fullName>
    </recommendedName>
</protein>